<sequence length="865" mass="95333">MQSKADELALVRAAVHTTPIIDNHAHNLLKRSSLSTHPLLSILTEASGPALEQSKTSLAHHRGVAGLAEALGCEATWDVVEGRIKEKWASEKAWKEWCQVCLEGIGCVLVDDGLGGDVESYSYFDDFTTQGKSKRIFRIEPFIEKVIKDAILGEVFEGVPASFSEVVNMFEEAVVDSLRDEEVVGFKSVICYRTGLDVPRVEDFDKAKAVFEELVIDHIQGVAVFSRLQHKDLNNYFVHNLAYLIDNYAEDGIPAKPIQFHTGLGDNDLTLTRASAAHLQDFARTHDQVPIVLLHGSYPFTREAGYLATTYANVYLDFGEIFPFLSRAGQEEVVRGMLDLVPAEKLLFSTDGHFFPETYLLAVKQMRQVLGDVLVEYVARGDLRGVQAASMVEDMLFGNANRLYKLDLEMVKLTKGEVATSVYAGDQLHLLKAALKGNEAARFLRVYWHDMTGTARMKAIPIRRALSLLENGEELSLGVACAGLCLTQLDTPPPGISPSGEWRLHPVLSTVKSWVRKEHVVARGVFRYDEGEPVTLCPRTLLCSVLDKARAQGLDFTLGFEIELVIMRRDPKGGFLPLDGDGHAWSVARAMDHPATKAIEEAIEHLEQTGVCVELLHPESANGQYEVVLGKGPALEAVDNLVYAREVLASFVSAAGYKMTLHPKPYAMMAGTAAHVHMSLSGPDGHEVEEGVWKSFYAGVLSRLRSLSALTYSSVVSYDRVQDGVWAGGTWIAWGTQNREAPLRKVAGSHWEMKCLDGAANPYIALASILGAGARGVEEGDSLRHGDCGEKSPAELSDEEKTDKGVVTQFPRNLKDALKVLEDDDGMKEILGDVVQKYISVKRAEIDIVEGMGEGERKTWYIERY</sequence>
<reference evidence="1" key="1">
    <citation type="submission" date="2022-10" db="EMBL/GenBank/DDBJ databases">
        <title>Complete Genome of Trichothecium roseum strain YXFP-22015, a Plant Pathogen Isolated from Citrus.</title>
        <authorList>
            <person name="Wang Y."/>
            <person name="Zhu L."/>
        </authorList>
    </citation>
    <scope>NUCLEOTIDE SEQUENCE</scope>
    <source>
        <strain evidence="1">YXFP-22015</strain>
    </source>
</reference>
<evidence type="ECO:0000313" key="1">
    <source>
        <dbReference type="EMBL" id="KAI9900179.1"/>
    </source>
</evidence>
<dbReference type="EMBL" id="CM047943">
    <property type="protein sequence ID" value="KAI9900179.1"/>
    <property type="molecule type" value="Genomic_DNA"/>
</dbReference>
<keyword evidence="2" id="KW-1185">Reference proteome</keyword>
<dbReference type="Proteomes" id="UP001163324">
    <property type="component" value="Chromosome 4"/>
</dbReference>
<protein>
    <submittedName>
        <fullName evidence="1">Uncharacterized protein</fullName>
    </submittedName>
</protein>
<comment type="caution">
    <text evidence="1">The sequence shown here is derived from an EMBL/GenBank/DDBJ whole genome shotgun (WGS) entry which is preliminary data.</text>
</comment>
<proteinExistence type="predicted"/>
<organism evidence="1 2">
    <name type="scientific">Trichothecium roseum</name>
    <dbReference type="NCBI Taxonomy" id="47278"/>
    <lineage>
        <taxon>Eukaryota</taxon>
        <taxon>Fungi</taxon>
        <taxon>Dikarya</taxon>
        <taxon>Ascomycota</taxon>
        <taxon>Pezizomycotina</taxon>
        <taxon>Sordariomycetes</taxon>
        <taxon>Hypocreomycetidae</taxon>
        <taxon>Hypocreales</taxon>
        <taxon>Hypocreales incertae sedis</taxon>
        <taxon>Trichothecium</taxon>
    </lineage>
</organism>
<evidence type="ECO:0000313" key="2">
    <source>
        <dbReference type="Proteomes" id="UP001163324"/>
    </source>
</evidence>
<accession>A0ACC0V1A1</accession>
<name>A0ACC0V1A1_9HYPO</name>
<gene>
    <name evidence="1" type="ORF">N3K66_004441</name>
</gene>